<dbReference type="FunFam" id="3.90.1750.10:FF:000036">
    <property type="entry name" value="E3 ubiquitin-protein ligase HECW2"/>
    <property type="match status" value="1"/>
</dbReference>
<keyword evidence="5" id="KW-0677">Repeat</keyword>
<evidence type="ECO:0000259" key="11">
    <source>
        <dbReference type="PROSITE" id="PS50237"/>
    </source>
</evidence>
<feature type="compositionally biased region" description="Low complexity" evidence="8">
    <location>
        <begin position="1915"/>
        <end position="1925"/>
    </location>
</feature>
<dbReference type="Pfam" id="PF00397">
    <property type="entry name" value="WW"/>
    <property type="match status" value="2"/>
</dbReference>
<dbReference type="GO" id="GO:0005737">
    <property type="term" value="C:cytoplasm"/>
    <property type="evidence" value="ECO:0007669"/>
    <property type="project" value="TreeGrafter"/>
</dbReference>
<dbReference type="InterPro" id="IPR050409">
    <property type="entry name" value="E3_ubiq-protein_ligase"/>
</dbReference>
<feature type="region of interest" description="Disordered" evidence="8">
    <location>
        <begin position="1614"/>
        <end position="1639"/>
    </location>
</feature>
<evidence type="ECO:0000313" key="13">
    <source>
        <dbReference type="Proteomes" id="UP000494165"/>
    </source>
</evidence>
<dbReference type="InterPro" id="IPR036020">
    <property type="entry name" value="WW_dom_sf"/>
</dbReference>
<dbReference type="PROSITE" id="PS01159">
    <property type="entry name" value="WW_DOMAIN_1"/>
    <property type="match status" value="2"/>
</dbReference>
<dbReference type="FunFam" id="3.90.1750.10:FF:000004">
    <property type="entry name" value="E3 ubiquitin-protein ligase HECW2 isoform X1"/>
    <property type="match status" value="1"/>
</dbReference>
<dbReference type="Pfam" id="PF18436">
    <property type="entry name" value="HECW1_helix"/>
    <property type="match status" value="1"/>
</dbReference>
<protein>
    <recommendedName>
        <fullName evidence="3">HECT-type E3 ubiquitin transferase</fullName>
        <ecNumber evidence="3">2.3.2.26</ecNumber>
    </recommendedName>
</protein>
<feature type="compositionally biased region" description="Polar residues" evidence="8">
    <location>
        <begin position="1416"/>
        <end position="1430"/>
    </location>
</feature>
<dbReference type="InterPro" id="IPR035892">
    <property type="entry name" value="C2_domain_sf"/>
</dbReference>
<dbReference type="PANTHER" id="PTHR11254">
    <property type="entry name" value="HECT DOMAIN UBIQUITIN-PROTEIN LIGASE"/>
    <property type="match status" value="1"/>
</dbReference>
<dbReference type="Proteomes" id="UP000494165">
    <property type="component" value="Unassembled WGS sequence"/>
</dbReference>
<comment type="pathway">
    <text evidence="2">Protein modification; protein ubiquitination.</text>
</comment>
<feature type="compositionally biased region" description="Low complexity" evidence="8">
    <location>
        <begin position="1431"/>
        <end position="1467"/>
    </location>
</feature>
<dbReference type="PROSITE" id="PS50237">
    <property type="entry name" value="HECT"/>
    <property type="match status" value="1"/>
</dbReference>
<dbReference type="InterPro" id="IPR000569">
    <property type="entry name" value="HECT_dom"/>
</dbReference>
<dbReference type="GO" id="GO:0061630">
    <property type="term" value="F:ubiquitin protein ligase activity"/>
    <property type="evidence" value="ECO:0007669"/>
    <property type="project" value="UniProtKB-EC"/>
</dbReference>
<feature type="region of interest" description="Disordered" evidence="8">
    <location>
        <begin position="680"/>
        <end position="713"/>
    </location>
</feature>
<proteinExistence type="predicted"/>
<organism evidence="12 13">
    <name type="scientific">Cloeon dipterum</name>
    <dbReference type="NCBI Taxonomy" id="197152"/>
    <lineage>
        <taxon>Eukaryota</taxon>
        <taxon>Metazoa</taxon>
        <taxon>Ecdysozoa</taxon>
        <taxon>Arthropoda</taxon>
        <taxon>Hexapoda</taxon>
        <taxon>Insecta</taxon>
        <taxon>Pterygota</taxon>
        <taxon>Palaeoptera</taxon>
        <taxon>Ephemeroptera</taxon>
        <taxon>Pisciforma</taxon>
        <taxon>Baetidae</taxon>
        <taxon>Cloeon</taxon>
    </lineage>
</organism>
<dbReference type="OrthoDB" id="5987976at2759"/>
<evidence type="ECO:0000259" key="10">
    <source>
        <dbReference type="PROSITE" id="PS50020"/>
    </source>
</evidence>
<dbReference type="PROSITE" id="PS50004">
    <property type="entry name" value="C2"/>
    <property type="match status" value="1"/>
</dbReference>
<gene>
    <name evidence="12" type="ORF">CLODIP_2_CD03548</name>
</gene>
<feature type="region of interest" description="Disordered" evidence="8">
    <location>
        <begin position="1797"/>
        <end position="1824"/>
    </location>
</feature>
<dbReference type="GO" id="GO:0016567">
    <property type="term" value="P:protein ubiquitination"/>
    <property type="evidence" value="ECO:0007669"/>
    <property type="project" value="TreeGrafter"/>
</dbReference>
<dbReference type="Gene3D" id="2.60.40.150">
    <property type="entry name" value="C2 domain"/>
    <property type="match status" value="1"/>
</dbReference>
<dbReference type="Pfam" id="PF00632">
    <property type="entry name" value="HECT"/>
    <property type="match status" value="1"/>
</dbReference>
<comment type="catalytic activity">
    <reaction evidence="1">
        <text>S-ubiquitinyl-[E2 ubiquitin-conjugating enzyme]-L-cysteine + [acceptor protein]-L-lysine = [E2 ubiquitin-conjugating enzyme]-L-cysteine + N(6)-ubiquitinyl-[acceptor protein]-L-lysine.</text>
        <dbReference type="EC" id="2.3.2.26"/>
    </reaction>
</comment>
<dbReference type="SUPFAM" id="SSF56204">
    <property type="entry name" value="Hect, E3 ligase catalytic domain"/>
    <property type="match status" value="1"/>
</dbReference>
<feature type="compositionally biased region" description="Low complexity" evidence="8">
    <location>
        <begin position="1384"/>
        <end position="1396"/>
    </location>
</feature>
<evidence type="ECO:0000256" key="7">
    <source>
        <dbReference type="PROSITE-ProRule" id="PRU00104"/>
    </source>
</evidence>
<feature type="compositionally biased region" description="Polar residues" evidence="8">
    <location>
        <begin position="1337"/>
        <end position="1346"/>
    </location>
</feature>
<feature type="compositionally biased region" description="Pro residues" evidence="8">
    <location>
        <begin position="1251"/>
        <end position="1261"/>
    </location>
</feature>
<feature type="region of interest" description="Disordered" evidence="8">
    <location>
        <begin position="1180"/>
        <end position="1222"/>
    </location>
</feature>
<feature type="compositionally biased region" description="Low complexity" evidence="8">
    <location>
        <begin position="1355"/>
        <end position="1367"/>
    </location>
</feature>
<dbReference type="CDD" id="cd00078">
    <property type="entry name" value="HECTc"/>
    <property type="match status" value="1"/>
</dbReference>
<feature type="compositionally biased region" description="Polar residues" evidence="8">
    <location>
        <begin position="1614"/>
        <end position="1629"/>
    </location>
</feature>
<dbReference type="Gene3D" id="2.20.70.10">
    <property type="match status" value="2"/>
</dbReference>
<keyword evidence="4" id="KW-0808">Transferase</keyword>
<dbReference type="GO" id="GO:0009966">
    <property type="term" value="P:regulation of signal transduction"/>
    <property type="evidence" value="ECO:0007669"/>
    <property type="project" value="UniProtKB-ARBA"/>
</dbReference>
<evidence type="ECO:0000256" key="5">
    <source>
        <dbReference type="ARBA" id="ARBA00022737"/>
    </source>
</evidence>
<feature type="active site" description="Glycyl thioester intermediate" evidence="7">
    <location>
        <position position="2297"/>
    </location>
</feature>
<dbReference type="PROSITE" id="PS50020">
    <property type="entry name" value="WW_DOMAIN_2"/>
    <property type="match status" value="2"/>
</dbReference>
<dbReference type="FunFam" id="3.30.2160.10:FF:000005">
    <property type="entry name" value="E3 ubiquitin-protein ligase HECW2 isoform X1"/>
    <property type="match status" value="1"/>
</dbReference>
<evidence type="ECO:0000256" key="2">
    <source>
        <dbReference type="ARBA" id="ARBA00004906"/>
    </source>
</evidence>
<dbReference type="FunFam" id="3.30.2410.10:FF:000002">
    <property type="entry name" value="E3 ubiquitin-protein ligase HECW2"/>
    <property type="match status" value="1"/>
</dbReference>
<feature type="domain" description="C2" evidence="9">
    <location>
        <begin position="931"/>
        <end position="1067"/>
    </location>
</feature>
<feature type="domain" description="WW" evidence="10">
    <location>
        <begin position="1749"/>
        <end position="1782"/>
    </location>
</feature>
<keyword evidence="13" id="KW-1185">Reference proteome</keyword>
<dbReference type="GO" id="GO:0048814">
    <property type="term" value="P:regulation of dendrite morphogenesis"/>
    <property type="evidence" value="ECO:0007669"/>
    <property type="project" value="TreeGrafter"/>
</dbReference>
<evidence type="ECO:0000256" key="1">
    <source>
        <dbReference type="ARBA" id="ARBA00000885"/>
    </source>
</evidence>
<dbReference type="PANTHER" id="PTHR11254:SF320">
    <property type="entry name" value="HECT-TYPE E3 UBIQUITIN TRANSFERASE"/>
    <property type="match status" value="1"/>
</dbReference>
<dbReference type="SUPFAM" id="SSF51045">
    <property type="entry name" value="WW domain"/>
    <property type="match status" value="2"/>
</dbReference>
<feature type="region of interest" description="Disordered" evidence="8">
    <location>
        <begin position="1915"/>
        <end position="1943"/>
    </location>
</feature>
<evidence type="ECO:0000256" key="8">
    <source>
        <dbReference type="SAM" id="MobiDB-lite"/>
    </source>
</evidence>
<dbReference type="Gene3D" id="3.30.2410.10">
    <property type="entry name" value="Hect, E3 ligase catalytic domain"/>
    <property type="match status" value="1"/>
</dbReference>
<dbReference type="InterPro" id="IPR001202">
    <property type="entry name" value="WW_dom"/>
</dbReference>
<feature type="domain" description="WW" evidence="10">
    <location>
        <begin position="1585"/>
        <end position="1618"/>
    </location>
</feature>
<evidence type="ECO:0000256" key="4">
    <source>
        <dbReference type="ARBA" id="ARBA00022679"/>
    </source>
</evidence>
<dbReference type="SMART" id="SM00239">
    <property type="entry name" value="C2"/>
    <property type="match status" value="1"/>
</dbReference>
<dbReference type="GO" id="GO:0006511">
    <property type="term" value="P:ubiquitin-dependent protein catabolic process"/>
    <property type="evidence" value="ECO:0007669"/>
    <property type="project" value="TreeGrafter"/>
</dbReference>
<feature type="compositionally biased region" description="Pro residues" evidence="8">
    <location>
        <begin position="1503"/>
        <end position="1512"/>
    </location>
</feature>
<feature type="region of interest" description="Disordered" evidence="8">
    <location>
        <begin position="1122"/>
        <end position="1142"/>
    </location>
</feature>
<sequence>MRLMKVSSPLYRLPAWRQPLFVYPTNVPTVRLFNTSEETAPVKRQEEEVSILKENFPPREMLLRAIKSAASADMILRVVEGQYDILSPTVAHMALRNLFTLHRHNLTTMSKEDILNNKVFEILCKHTKNGLRTMTTNHHIDTLKVLTYFGVPASSIMVQSVLHLLKKEVNDLNISEIIFLHSLCTRGRGDENMKSLSIALPIVFEANLKLKLDKGNSLHVSTALEFATRYKVSEAAFDDLITAASKLEFLTSREAFQVARACARIRHKHPLKAQIKSNPDTYHKDFFDACANQVVADRRGIYKALACARRLMNSGHWNKNLLNYMTEEIATNPEELKSHIWLAAPFVYVDVISSSGYKPEKWDDALANLLEVLTSAPENKFNYNWIQMACQLGRLEVFPEKLLNYVFDEKFVREIAKKSYNRIDLAQINSLNQSVTLFHPDYTGPLPAEEYLTKSLENDLELMQNLPLKSDLETAFGGSQYVLNKAVTKLKFLVDHAVAIRKGGYPVALNQMKEQPEGINYVDNFEIPADSKMLLILYLPKSLDSMPGTLKFRGQMVLKSLSALGYNTLAIREADWLQVAGNERVAYLMQKVKEKLADQFSVKSRSSFERGPGPYRRQGPPRLQWPMLAAPGAAAAVQAALEDGATDIGIATVEDISLSTSVLNGDASCISVNPATAGAALGSSSSSGTCPRPKKLQSGSFGRKGRGYESSGGRRLSVDRRFLQSGRLERVMLHWNLRDATVTSEDWIGLYLIDEWGPRHLRGSPPLVGRPAAPPRSFSSRLPSSALLDSVVFVPAPRVCRRVRTFQLLLLAPFQPDSFALTFPRRFPHLAFRVLSLVFHEESDPTKFLERRSDGVVGNPQGQVMWLLDLAQPPLSHQQEGEKLCFRYFSAFNTAPLASSEPLNVLARETLAADHQFLPSESSDEEGCALLQADPTTDVSFIDQSSQVHFRISCIAARSLRRSVFFNPDPYVKLRIRPGSCEEEDSGVSMLLPHHGQESRTSVREATTHPSWESQAFLFTALPQDMLDIEIKDKFSKSRPLVNRYLGRVSVPVRSIQERAQNCPAQFKLPLTTPDSSQGQVFFTVSLEPAQAPCSLFQEDCDHIHFLPLAFSSSDQDEGLAGSLKKKVSRRNGTNCKNPFTGRRELEDIMRIKGFSSESESEPEATFQLKKKMLHRNLTPKRLSNGVGAGANEDSGSDSAKDQVTWNSHNCGRGGSEAEEEAPAKGDYYPIWQQPPKAPESIYETLYPKGEPMPPPLPPRASKPSMPAQKRPATLAHRPLERTKALQFSDEAAPPIVPRHQKPQKSSPTVPEVPPRPQKLVNPEDVFAFEIIDVDEVSSSQPNTQAVPDDCDSRLAPPEAAPLATPEQDSSSLVDCPSIEEEQPPAQAASQPPARGSSGGLLAVPEAPANGVSPVSPVTPNSDATVTSSGSDTVVLSNHSSSSESLASADFVEVTLPEPSATPATPTRPHRPLSRQTTHPPSSHDLFPKPRNKLLARVASPVPGSPQCPPTPTHHARRNARATPPPLALERDLDDNHECELELDEPPPICVPQSTAARHVTTTRLPSIPERNYKSQRVELSADDEPLPAFWEARIDSHGRIFYIDHVNRTTTWQRPSATNTSRARPSSNDLQRQQLDRRYQSIRRTITSRRLDVEEFSLSTGEGASTTATPPLPERHDHILQVPAVKFVARPDFFSILHTNEEAFNLYNRSGTLKHMVTKIRRDGHAFERYQHNRDLVTMLNMFADTGRDLPRGWETKFDRNGKQFFIDHTTKTTTFIDPRVPVEAPYVNPHKLLLPGARRRSRSAGEEELSQTRAPIPPPRPLNSNTALVQRIMPEIPTAYNEKVVAFLRQANIMDILKERHAAISTSQSLKDKVNAIRVDGTLALDRLSDDIDLTILLSLFEQEIMSYVPAAAPAGRSPRGSPQISPQASPGLSRANARAPAPYRRDFEAKLRNFYRKLESKGYGQGPGKLKLHIRREHLLEDAFNKIMAASKKDLQKSKLYITFDREEGLDYGGPSREFFFLLSRELFNPYYGLFEYSANDTYTVQVSPVSAFVDNHHEWFRFSGRVLGLALVHQYLLDAFFTRPFYKALLRLPVSLSDLESLDHEFHQSLLWIKENDITDLLDLNFAVTEEVFGQIVERELKLGGNNIRVTEKNKKEYLERIVRWRLERGVAEQTESLVRGFYEVVDPRLVSVFDARELELVIAGTAEIDLLDWRKNTEYRSGYHDNHPVIQWFWHAIEKFTNEQRLRLLQFVTGTSSIPYEGFAALRGSTGPRKFCIEKWGKPNSLPRAHTCFNRLDLPPYPTLDTLYEKLLLAVEETSTFGIE</sequence>
<feature type="domain" description="HECT" evidence="11">
    <location>
        <begin position="1994"/>
        <end position="2329"/>
    </location>
</feature>
<dbReference type="EC" id="2.3.2.26" evidence="3"/>
<dbReference type="Gene3D" id="3.90.1750.10">
    <property type="entry name" value="Hect, E3 ligase catalytic domains"/>
    <property type="match status" value="1"/>
</dbReference>
<dbReference type="Pfam" id="PF00168">
    <property type="entry name" value="C2"/>
    <property type="match status" value="1"/>
</dbReference>
<comment type="caution">
    <text evidence="12">The sequence shown here is derived from an EMBL/GenBank/DDBJ whole genome shotgun (WGS) entry which is preliminary data.</text>
</comment>
<evidence type="ECO:0000256" key="6">
    <source>
        <dbReference type="ARBA" id="ARBA00022786"/>
    </source>
</evidence>
<dbReference type="EMBL" id="CADEPI010000017">
    <property type="protein sequence ID" value="CAB3364738.1"/>
    <property type="molecule type" value="Genomic_DNA"/>
</dbReference>
<dbReference type="SUPFAM" id="SSF49562">
    <property type="entry name" value="C2 domain (Calcium/lipid-binding domain, CaLB)"/>
    <property type="match status" value="1"/>
</dbReference>
<evidence type="ECO:0000313" key="12">
    <source>
        <dbReference type="EMBL" id="CAB3364738.1"/>
    </source>
</evidence>
<dbReference type="InterPro" id="IPR040524">
    <property type="entry name" value="HECW1_helix"/>
</dbReference>
<evidence type="ECO:0000256" key="3">
    <source>
        <dbReference type="ARBA" id="ARBA00012485"/>
    </source>
</evidence>
<evidence type="ECO:0000259" key="9">
    <source>
        <dbReference type="PROSITE" id="PS50004"/>
    </source>
</evidence>
<feature type="region of interest" description="Disordered" evidence="8">
    <location>
        <begin position="1244"/>
        <end position="1530"/>
    </location>
</feature>
<dbReference type="InterPro" id="IPR035983">
    <property type="entry name" value="Hect_E3_ubiquitin_ligase"/>
</dbReference>
<dbReference type="Gene3D" id="2.60.40.2840">
    <property type="match status" value="1"/>
</dbReference>
<dbReference type="SMART" id="SM00119">
    <property type="entry name" value="HECTc"/>
    <property type="match status" value="1"/>
</dbReference>
<keyword evidence="6 7" id="KW-0833">Ubl conjugation pathway</keyword>
<dbReference type="Gene3D" id="3.30.2160.10">
    <property type="entry name" value="Hect, E3 ligase catalytic domain"/>
    <property type="match status" value="1"/>
</dbReference>
<reference evidence="12 13" key="1">
    <citation type="submission" date="2020-04" db="EMBL/GenBank/DDBJ databases">
        <authorList>
            <person name="Alioto T."/>
            <person name="Alioto T."/>
            <person name="Gomez Garrido J."/>
        </authorList>
    </citation>
    <scope>NUCLEOTIDE SEQUENCE [LARGE SCALE GENOMIC DNA]</scope>
</reference>
<dbReference type="CDD" id="cd00201">
    <property type="entry name" value="WW"/>
    <property type="match status" value="2"/>
</dbReference>
<accession>A0A8S1C1I3</accession>
<dbReference type="SMART" id="SM00456">
    <property type="entry name" value="WW"/>
    <property type="match status" value="2"/>
</dbReference>
<dbReference type="InterPro" id="IPR000008">
    <property type="entry name" value="C2_dom"/>
</dbReference>
<name>A0A8S1C1I3_9INSE</name>